<organism evidence="3">
    <name type="scientific">freshwater metagenome</name>
    <dbReference type="NCBI Taxonomy" id="449393"/>
    <lineage>
        <taxon>unclassified sequences</taxon>
        <taxon>metagenomes</taxon>
        <taxon>ecological metagenomes</taxon>
    </lineage>
</organism>
<proteinExistence type="predicted"/>
<keyword evidence="2" id="KW-0812">Transmembrane</keyword>
<keyword evidence="2" id="KW-1133">Transmembrane helix</keyword>
<gene>
    <name evidence="3" type="ORF">UFOPK1358_02037</name>
</gene>
<keyword evidence="2" id="KW-0472">Membrane</keyword>
<dbReference type="AlphaFoldDB" id="A0A6J6D3N2"/>
<protein>
    <submittedName>
        <fullName evidence="3">Unannotated protein</fullName>
    </submittedName>
</protein>
<reference evidence="3" key="1">
    <citation type="submission" date="2020-05" db="EMBL/GenBank/DDBJ databases">
        <authorList>
            <person name="Chiriac C."/>
            <person name="Salcher M."/>
            <person name="Ghai R."/>
            <person name="Kavagutti S V."/>
        </authorList>
    </citation>
    <scope>NUCLEOTIDE SEQUENCE</scope>
</reference>
<sequence>MKALLAKIPRDRSLLLLLVPPIAVLAFVVNAQSQANYALPPPVPVGAPAATVPSTLPDLSAEATGAEVDQVDADVAGASVSRTGVTRGTPTGSTGGSRSTASGGAVPAQVQGASVENPAATTTVPGDQTVPEDQTGPEAAVSESPLALLLPLSALLMLGVGLFFVLRRRSKPVASKASN</sequence>
<feature type="compositionally biased region" description="Low complexity" evidence="1">
    <location>
        <begin position="80"/>
        <end position="106"/>
    </location>
</feature>
<feature type="compositionally biased region" description="Polar residues" evidence="1">
    <location>
        <begin position="111"/>
        <end position="126"/>
    </location>
</feature>
<feature type="region of interest" description="Disordered" evidence="1">
    <location>
        <begin position="66"/>
        <end position="139"/>
    </location>
</feature>
<name>A0A6J6D3N2_9ZZZZ</name>
<evidence type="ECO:0000256" key="2">
    <source>
        <dbReference type="SAM" id="Phobius"/>
    </source>
</evidence>
<dbReference type="EMBL" id="CAEZSF010000303">
    <property type="protein sequence ID" value="CAB4557964.1"/>
    <property type="molecule type" value="Genomic_DNA"/>
</dbReference>
<feature type="transmembrane region" description="Helical" evidence="2">
    <location>
        <begin position="146"/>
        <end position="166"/>
    </location>
</feature>
<evidence type="ECO:0000256" key="1">
    <source>
        <dbReference type="SAM" id="MobiDB-lite"/>
    </source>
</evidence>
<accession>A0A6J6D3N2</accession>
<evidence type="ECO:0000313" key="3">
    <source>
        <dbReference type="EMBL" id="CAB4557964.1"/>
    </source>
</evidence>